<gene>
    <name evidence="1" type="ORF">O6H91_16G055000</name>
</gene>
<evidence type="ECO:0000313" key="1">
    <source>
        <dbReference type="EMBL" id="KAJ7527452.1"/>
    </source>
</evidence>
<dbReference type="EMBL" id="CM055107">
    <property type="protein sequence ID" value="KAJ7527452.1"/>
    <property type="molecule type" value="Genomic_DNA"/>
</dbReference>
<reference evidence="2" key="1">
    <citation type="journal article" date="2024" name="Proc. Natl. Acad. Sci. U.S.A.">
        <title>Extraordinary preservation of gene collinearity over three hundred million years revealed in homosporous lycophytes.</title>
        <authorList>
            <person name="Li C."/>
            <person name="Wickell D."/>
            <person name="Kuo L.Y."/>
            <person name="Chen X."/>
            <person name="Nie B."/>
            <person name="Liao X."/>
            <person name="Peng D."/>
            <person name="Ji J."/>
            <person name="Jenkins J."/>
            <person name="Williams M."/>
            <person name="Shu S."/>
            <person name="Plott C."/>
            <person name="Barry K."/>
            <person name="Rajasekar S."/>
            <person name="Grimwood J."/>
            <person name="Han X."/>
            <person name="Sun S."/>
            <person name="Hou Z."/>
            <person name="He W."/>
            <person name="Dai G."/>
            <person name="Sun C."/>
            <person name="Schmutz J."/>
            <person name="Leebens-Mack J.H."/>
            <person name="Li F.W."/>
            <person name="Wang L."/>
        </authorList>
    </citation>
    <scope>NUCLEOTIDE SEQUENCE [LARGE SCALE GENOMIC DNA]</scope>
    <source>
        <strain evidence="2">cv. PW_Plant_1</strain>
    </source>
</reference>
<name>A0ACC2BCM0_DIPCM</name>
<proteinExistence type="predicted"/>
<accession>A0ACC2BCM0</accession>
<dbReference type="Proteomes" id="UP001162992">
    <property type="component" value="Chromosome 16"/>
</dbReference>
<sequence length="206" mass="22137">MADTLSASFAALSLRPFPSSFTGAQLWMKKPPALCLRPLKGVRLRVARAAAAPAALAASPADTLEAFVKAALPGGFAAQHLLGTGRRKCAIARVALVEGTGKIIINGRTAQDYLQGNPLWLHSVKFPLVSLGYEYKYDTIVKAHGGGLSAQAQAILLGISRALVVANQANRDPLKKQGLLTRDPRRVERKKYGLKKARKAPQYSKR</sequence>
<evidence type="ECO:0000313" key="2">
    <source>
        <dbReference type="Proteomes" id="UP001162992"/>
    </source>
</evidence>
<keyword evidence="2" id="KW-1185">Reference proteome</keyword>
<protein>
    <submittedName>
        <fullName evidence="1">Uncharacterized protein</fullName>
    </submittedName>
</protein>
<organism evidence="1 2">
    <name type="scientific">Diphasiastrum complanatum</name>
    <name type="common">Issler's clubmoss</name>
    <name type="synonym">Lycopodium complanatum</name>
    <dbReference type="NCBI Taxonomy" id="34168"/>
    <lineage>
        <taxon>Eukaryota</taxon>
        <taxon>Viridiplantae</taxon>
        <taxon>Streptophyta</taxon>
        <taxon>Embryophyta</taxon>
        <taxon>Tracheophyta</taxon>
        <taxon>Lycopodiopsida</taxon>
        <taxon>Lycopodiales</taxon>
        <taxon>Lycopodiaceae</taxon>
        <taxon>Lycopodioideae</taxon>
        <taxon>Diphasiastrum</taxon>
    </lineage>
</organism>
<comment type="caution">
    <text evidence="1">The sequence shown here is derived from an EMBL/GenBank/DDBJ whole genome shotgun (WGS) entry which is preliminary data.</text>
</comment>